<keyword evidence="1" id="KW-1133">Transmembrane helix</keyword>
<dbReference type="Proteomes" id="UP001499987">
    <property type="component" value="Unassembled WGS sequence"/>
</dbReference>
<gene>
    <name evidence="2" type="ORF">GCM10009663_43490</name>
</gene>
<evidence type="ECO:0000313" key="2">
    <source>
        <dbReference type="EMBL" id="GAA1095566.1"/>
    </source>
</evidence>
<dbReference type="RefSeq" id="WP_344625309.1">
    <property type="nucleotide sequence ID" value="NZ_BAAALD010000043.1"/>
</dbReference>
<name>A0ABP4E9Y2_9ACTN</name>
<evidence type="ECO:0000256" key="1">
    <source>
        <dbReference type="SAM" id="Phobius"/>
    </source>
</evidence>
<dbReference type="EMBL" id="BAAALD010000043">
    <property type="protein sequence ID" value="GAA1095566.1"/>
    <property type="molecule type" value="Genomic_DNA"/>
</dbReference>
<keyword evidence="1" id="KW-0812">Transmembrane</keyword>
<protein>
    <submittedName>
        <fullName evidence="2">DUF4235 domain-containing protein</fullName>
    </submittedName>
</protein>
<organism evidence="2 3">
    <name type="scientific">Kitasatospora arboriphila</name>
    <dbReference type="NCBI Taxonomy" id="258052"/>
    <lineage>
        <taxon>Bacteria</taxon>
        <taxon>Bacillati</taxon>
        <taxon>Actinomycetota</taxon>
        <taxon>Actinomycetes</taxon>
        <taxon>Kitasatosporales</taxon>
        <taxon>Streptomycetaceae</taxon>
        <taxon>Kitasatospora</taxon>
    </lineage>
</organism>
<accession>A0ABP4E9Y2</accession>
<dbReference type="Pfam" id="PF14019">
    <property type="entry name" value="DUF4235"/>
    <property type="match status" value="1"/>
</dbReference>
<dbReference type="InterPro" id="IPR025329">
    <property type="entry name" value="DUF4235"/>
</dbReference>
<keyword evidence="3" id="KW-1185">Reference proteome</keyword>
<proteinExistence type="predicted"/>
<comment type="caution">
    <text evidence="2">The sequence shown here is derived from an EMBL/GenBank/DDBJ whole genome shotgun (WGS) entry which is preliminary data.</text>
</comment>
<evidence type="ECO:0000313" key="3">
    <source>
        <dbReference type="Proteomes" id="UP001499987"/>
    </source>
</evidence>
<sequence length="91" mass="9350">MNVSKIVYRPVGMVVGALGGVLAGAVFKRVWKVAGHEDAPNATDEDRTWREVLLAAALQGAVFGLVKAALDRAGAVAVGKAAGHRPTSGDI</sequence>
<reference evidence="3" key="1">
    <citation type="journal article" date="2019" name="Int. J. Syst. Evol. Microbiol.">
        <title>The Global Catalogue of Microorganisms (GCM) 10K type strain sequencing project: providing services to taxonomists for standard genome sequencing and annotation.</title>
        <authorList>
            <consortium name="The Broad Institute Genomics Platform"/>
            <consortium name="The Broad Institute Genome Sequencing Center for Infectious Disease"/>
            <person name="Wu L."/>
            <person name="Ma J."/>
        </authorList>
    </citation>
    <scope>NUCLEOTIDE SEQUENCE [LARGE SCALE GENOMIC DNA]</scope>
    <source>
        <strain evidence="3">JCM 13002</strain>
    </source>
</reference>
<keyword evidence="1" id="KW-0472">Membrane</keyword>
<feature type="transmembrane region" description="Helical" evidence="1">
    <location>
        <begin position="6"/>
        <end position="27"/>
    </location>
</feature>